<organism evidence="1 2">
    <name type="scientific">Vespula maculifrons</name>
    <name type="common">Eastern yellow jacket</name>
    <name type="synonym">Wasp</name>
    <dbReference type="NCBI Taxonomy" id="7453"/>
    <lineage>
        <taxon>Eukaryota</taxon>
        <taxon>Metazoa</taxon>
        <taxon>Ecdysozoa</taxon>
        <taxon>Arthropoda</taxon>
        <taxon>Hexapoda</taxon>
        <taxon>Insecta</taxon>
        <taxon>Pterygota</taxon>
        <taxon>Neoptera</taxon>
        <taxon>Endopterygota</taxon>
        <taxon>Hymenoptera</taxon>
        <taxon>Apocrita</taxon>
        <taxon>Aculeata</taxon>
        <taxon>Vespoidea</taxon>
        <taxon>Vespidae</taxon>
        <taxon>Vespinae</taxon>
        <taxon>Vespula</taxon>
    </lineage>
</organism>
<evidence type="ECO:0000313" key="1">
    <source>
        <dbReference type="EMBL" id="KAL2745071.1"/>
    </source>
</evidence>
<sequence length="103" mass="11930">LSNSETAPLIKYKKDVKTWTIVKLTLLSIESVSNKSLAERALMEVLKNLDKSLVENIILKFPDIKIKCIHFMIFTSLSKSVQGIKKDIRNKYRKKYNLYLIKG</sequence>
<dbReference type="EMBL" id="JAYRBN010000046">
    <property type="protein sequence ID" value="KAL2745071.1"/>
    <property type="molecule type" value="Genomic_DNA"/>
</dbReference>
<dbReference type="AlphaFoldDB" id="A0ABD2CJ38"/>
<evidence type="ECO:0000313" key="2">
    <source>
        <dbReference type="Proteomes" id="UP001607303"/>
    </source>
</evidence>
<reference evidence="1 2" key="1">
    <citation type="journal article" date="2024" name="Ann. Entomol. Soc. Am.">
        <title>Genomic analyses of the southern and eastern yellowjacket wasps (Hymenoptera: Vespidae) reveal evolutionary signatures of social life.</title>
        <authorList>
            <person name="Catto M.A."/>
            <person name="Caine P.B."/>
            <person name="Orr S.E."/>
            <person name="Hunt B.G."/>
            <person name="Goodisman M.A.D."/>
        </authorList>
    </citation>
    <scope>NUCLEOTIDE SEQUENCE [LARGE SCALE GENOMIC DNA]</scope>
    <source>
        <strain evidence="1">232</strain>
        <tissue evidence="1">Head and thorax</tissue>
    </source>
</reference>
<accession>A0ABD2CJ38</accession>
<name>A0ABD2CJ38_VESMC</name>
<feature type="non-terminal residue" evidence="1">
    <location>
        <position position="1"/>
    </location>
</feature>
<protein>
    <submittedName>
        <fullName evidence="1">Gem-associated protein 5 isoform X1</fullName>
    </submittedName>
</protein>
<dbReference type="Proteomes" id="UP001607303">
    <property type="component" value="Unassembled WGS sequence"/>
</dbReference>
<comment type="caution">
    <text evidence="1">The sequence shown here is derived from an EMBL/GenBank/DDBJ whole genome shotgun (WGS) entry which is preliminary data.</text>
</comment>
<proteinExistence type="predicted"/>
<gene>
    <name evidence="1" type="ORF">V1477_006488</name>
</gene>
<keyword evidence="2" id="KW-1185">Reference proteome</keyword>